<accession>A0A1I0RVW9</accession>
<dbReference type="PANTHER" id="PTHR33204:SF18">
    <property type="entry name" value="TRANSCRIPTIONAL REGULATORY PROTEIN"/>
    <property type="match status" value="1"/>
</dbReference>
<protein>
    <submittedName>
        <fullName evidence="5">Transcriptional regulator, HxlR family</fullName>
    </submittedName>
</protein>
<dbReference type="InterPro" id="IPR036388">
    <property type="entry name" value="WH-like_DNA-bd_sf"/>
</dbReference>
<evidence type="ECO:0000313" key="6">
    <source>
        <dbReference type="Proteomes" id="UP000199469"/>
    </source>
</evidence>
<feature type="domain" description="HTH hxlR-type" evidence="4">
    <location>
        <begin position="20"/>
        <end position="123"/>
    </location>
</feature>
<dbReference type="PROSITE" id="PS51118">
    <property type="entry name" value="HTH_HXLR"/>
    <property type="match status" value="1"/>
</dbReference>
<reference evidence="6" key="1">
    <citation type="submission" date="2016-10" db="EMBL/GenBank/DDBJ databases">
        <authorList>
            <person name="Varghese N."/>
            <person name="Submissions S."/>
        </authorList>
    </citation>
    <scope>NUCLEOTIDE SEQUENCE [LARGE SCALE GENOMIC DNA]</scope>
    <source>
        <strain evidence="6">DSM 17724</strain>
    </source>
</reference>
<evidence type="ECO:0000259" key="4">
    <source>
        <dbReference type="PROSITE" id="PS51118"/>
    </source>
</evidence>
<sequence>MINKLNFDDEYLKKLEQNICYNKILNMADTLDVLAGKWKIPIIVCLSFKPKRFSEISKELKTITDRTLSKELKYLEENLLISRNIIDEYPLSIEYEITEHGLSLTRILMVLREWGELHREKILEHHREDSQSVHKI</sequence>
<dbReference type="Gene3D" id="1.10.10.10">
    <property type="entry name" value="Winged helix-like DNA-binding domain superfamily/Winged helix DNA-binding domain"/>
    <property type="match status" value="1"/>
</dbReference>
<gene>
    <name evidence="5" type="ORF">SAMN05421841_3335</name>
</gene>
<dbReference type="SUPFAM" id="SSF46785">
    <property type="entry name" value="Winged helix' DNA-binding domain"/>
    <property type="match status" value="1"/>
</dbReference>
<evidence type="ECO:0000256" key="2">
    <source>
        <dbReference type="ARBA" id="ARBA00023125"/>
    </source>
</evidence>
<keyword evidence="1" id="KW-0805">Transcription regulation</keyword>
<keyword evidence="2" id="KW-0238">DNA-binding</keyword>
<dbReference type="AlphaFoldDB" id="A0A1I0RVW9"/>
<dbReference type="STRING" id="356305.SAMN05421841_3335"/>
<name>A0A1I0RVW9_9FLAO</name>
<proteinExistence type="predicted"/>
<dbReference type="GO" id="GO:0003677">
    <property type="term" value="F:DNA binding"/>
    <property type="evidence" value="ECO:0007669"/>
    <property type="project" value="UniProtKB-KW"/>
</dbReference>
<evidence type="ECO:0000256" key="1">
    <source>
        <dbReference type="ARBA" id="ARBA00023015"/>
    </source>
</evidence>
<dbReference type="InterPro" id="IPR036390">
    <property type="entry name" value="WH_DNA-bd_sf"/>
</dbReference>
<dbReference type="OrthoDB" id="769662at2"/>
<keyword evidence="6" id="KW-1185">Reference proteome</keyword>
<dbReference type="RefSeq" id="WP_089794758.1">
    <property type="nucleotide sequence ID" value="NZ_FOIU01000002.1"/>
</dbReference>
<dbReference type="EMBL" id="FOIU01000002">
    <property type="protein sequence ID" value="SEW45494.1"/>
    <property type="molecule type" value="Genomic_DNA"/>
</dbReference>
<dbReference type="PANTHER" id="PTHR33204">
    <property type="entry name" value="TRANSCRIPTIONAL REGULATOR, MARR FAMILY"/>
    <property type="match status" value="1"/>
</dbReference>
<evidence type="ECO:0000256" key="3">
    <source>
        <dbReference type="ARBA" id="ARBA00023163"/>
    </source>
</evidence>
<dbReference type="InterPro" id="IPR002577">
    <property type="entry name" value="HTH_HxlR"/>
</dbReference>
<keyword evidence="3" id="KW-0804">Transcription</keyword>
<dbReference type="Proteomes" id="UP000199469">
    <property type="component" value="Unassembled WGS sequence"/>
</dbReference>
<dbReference type="Pfam" id="PF01638">
    <property type="entry name" value="HxlR"/>
    <property type="match status" value="1"/>
</dbReference>
<organism evidence="5 6">
    <name type="scientific">Chryseobacterium wanjuense</name>
    <dbReference type="NCBI Taxonomy" id="356305"/>
    <lineage>
        <taxon>Bacteria</taxon>
        <taxon>Pseudomonadati</taxon>
        <taxon>Bacteroidota</taxon>
        <taxon>Flavobacteriia</taxon>
        <taxon>Flavobacteriales</taxon>
        <taxon>Weeksellaceae</taxon>
        <taxon>Chryseobacterium group</taxon>
        <taxon>Chryseobacterium</taxon>
    </lineage>
</organism>
<evidence type="ECO:0000313" key="5">
    <source>
        <dbReference type="EMBL" id="SEW45494.1"/>
    </source>
</evidence>